<keyword evidence="3" id="KW-0548">Nucleotidyltransferase</keyword>
<evidence type="ECO:0000259" key="7">
    <source>
        <dbReference type="Pfam" id="PF02811"/>
    </source>
</evidence>
<dbReference type="Pfam" id="PF17657">
    <property type="entry name" value="DNA_pol3_finger"/>
    <property type="match status" value="1"/>
</dbReference>
<feature type="domain" description="DNA polymerase helix-hairpin-helix motif" evidence="9">
    <location>
        <begin position="734"/>
        <end position="820"/>
    </location>
</feature>
<dbReference type="CDD" id="cd07431">
    <property type="entry name" value="PHP_PolIIIA"/>
    <property type="match status" value="1"/>
</dbReference>
<evidence type="ECO:0000256" key="2">
    <source>
        <dbReference type="ARBA" id="ARBA00022679"/>
    </source>
</evidence>
<evidence type="ECO:0000256" key="6">
    <source>
        <dbReference type="ARBA" id="ARBA00049244"/>
    </source>
</evidence>
<dbReference type="EMBL" id="FUZZ01000002">
    <property type="protein sequence ID" value="SKD06391.1"/>
    <property type="molecule type" value="Genomic_DNA"/>
</dbReference>
<feature type="domain" description="PHP" evidence="7">
    <location>
        <begin position="4"/>
        <end position="108"/>
    </location>
</feature>
<keyword evidence="5" id="KW-0239">DNA-directed DNA polymerase</keyword>
<evidence type="ECO:0000259" key="8">
    <source>
        <dbReference type="Pfam" id="PF07733"/>
    </source>
</evidence>
<dbReference type="InterPro" id="IPR029460">
    <property type="entry name" value="DNAPol_HHH"/>
</dbReference>
<evidence type="ECO:0000256" key="3">
    <source>
        <dbReference type="ARBA" id="ARBA00022695"/>
    </source>
</evidence>
<gene>
    <name evidence="11" type="ORF">SAMN05660461_3410</name>
</gene>
<dbReference type="Gene3D" id="1.10.150.870">
    <property type="match status" value="1"/>
</dbReference>
<dbReference type="GO" id="GO:0006260">
    <property type="term" value="P:DNA replication"/>
    <property type="evidence" value="ECO:0007669"/>
    <property type="project" value="UniProtKB-KW"/>
</dbReference>
<dbReference type="RefSeq" id="WP_079470684.1">
    <property type="nucleotide sequence ID" value="NZ_FUZZ01000002.1"/>
</dbReference>
<evidence type="ECO:0000313" key="12">
    <source>
        <dbReference type="Proteomes" id="UP000190166"/>
    </source>
</evidence>
<feature type="domain" description="Bacterial DNA polymerase III alpha subunit NTPase" evidence="8">
    <location>
        <begin position="249"/>
        <end position="489"/>
    </location>
</feature>
<evidence type="ECO:0000313" key="11">
    <source>
        <dbReference type="EMBL" id="SKD06391.1"/>
    </source>
</evidence>
<dbReference type="PANTHER" id="PTHR32294">
    <property type="entry name" value="DNA POLYMERASE III SUBUNIT ALPHA"/>
    <property type="match status" value="1"/>
</dbReference>
<dbReference type="SUPFAM" id="SSF89550">
    <property type="entry name" value="PHP domain-like"/>
    <property type="match status" value="1"/>
</dbReference>
<protein>
    <recommendedName>
        <fullName evidence="1">DNA-directed DNA polymerase</fullName>
        <ecNumber evidence="1">2.7.7.7</ecNumber>
    </recommendedName>
</protein>
<dbReference type="Pfam" id="PF07733">
    <property type="entry name" value="DNA_pol3_alpha"/>
    <property type="match status" value="1"/>
</dbReference>
<dbReference type="Gene3D" id="3.20.20.140">
    <property type="entry name" value="Metal-dependent hydrolases"/>
    <property type="match status" value="2"/>
</dbReference>
<dbReference type="InterPro" id="IPR040982">
    <property type="entry name" value="DNA_pol3_finger"/>
</dbReference>
<dbReference type="Pfam" id="PF14579">
    <property type="entry name" value="HHH_6"/>
    <property type="match status" value="1"/>
</dbReference>
<organism evidence="11 12">
    <name type="scientific">Chitinophaga ginsengisegetis</name>
    <dbReference type="NCBI Taxonomy" id="393003"/>
    <lineage>
        <taxon>Bacteria</taxon>
        <taxon>Pseudomonadati</taxon>
        <taxon>Bacteroidota</taxon>
        <taxon>Chitinophagia</taxon>
        <taxon>Chitinophagales</taxon>
        <taxon>Chitinophagaceae</taxon>
        <taxon>Chitinophaga</taxon>
    </lineage>
</organism>
<dbReference type="EC" id="2.7.7.7" evidence="1"/>
<reference evidence="11 12" key="1">
    <citation type="submission" date="2017-02" db="EMBL/GenBank/DDBJ databases">
        <authorList>
            <person name="Peterson S.W."/>
        </authorList>
    </citation>
    <scope>NUCLEOTIDE SEQUENCE [LARGE SCALE GENOMIC DNA]</scope>
    <source>
        <strain evidence="11 12">DSM 18108</strain>
    </source>
</reference>
<dbReference type="InterPro" id="IPR004805">
    <property type="entry name" value="DnaE2/DnaE/PolC"/>
</dbReference>
<accession>A0A1T5P0V9</accession>
<dbReference type="AlphaFoldDB" id="A0A1T5P0V9"/>
<dbReference type="InterPro" id="IPR016195">
    <property type="entry name" value="Pol/histidinol_Pase-like"/>
</dbReference>
<dbReference type="Proteomes" id="UP000190166">
    <property type="component" value="Unassembled WGS sequence"/>
</dbReference>
<keyword evidence="12" id="KW-1185">Reference proteome</keyword>
<proteinExistence type="predicted"/>
<evidence type="ECO:0000259" key="10">
    <source>
        <dbReference type="Pfam" id="PF17657"/>
    </source>
</evidence>
<evidence type="ECO:0000256" key="4">
    <source>
        <dbReference type="ARBA" id="ARBA00022705"/>
    </source>
</evidence>
<feature type="domain" description="DNA polymerase III alpha subunit finger" evidence="10">
    <location>
        <begin position="495"/>
        <end position="659"/>
    </location>
</feature>
<dbReference type="Pfam" id="PF02811">
    <property type="entry name" value="PHP"/>
    <property type="match status" value="1"/>
</dbReference>
<keyword evidence="4" id="KW-0235">DNA replication</keyword>
<sequence>MFLNCKTFFSLRYGTMHAEMLVQKAHELGIGSLALTNINITSDAWEFVALCRKHDIKPILGLECRNGNDFKYLLLARNQEGWHHINVFLSTHLQQEKPFPDQAPVIPHTWVIYALGTRAPESLAPHELIGVKPWQRNKLFRTANTTLRDKLVILQPVTFQDNTHYELHQLLRAIDQNILITQLEPAMTGHPQEQFVTPASLVEHFADYPDIVQRTVEVMEDCHVEMDIHHSISRNKKCFLGSVEEDRAKLRALALEGMLYRYGDDHEEALQRIEKELAIVAQLNFESYFLITWDIIRYAQEREFFYVGRGSGANSIIAYCIKITDVDPIELDLYFERFLNPYRTSPPDFDIDFSWRDRDEIIRYVFNKYGPQHTALLGTVTTFQTNAVIRELGKVYGLPKKEIDKILENGFHVNLEADSIHQKIAYFSNLMDTEKAFPNHLSIHAGGILISDAPIHQFCTTYLPPKGFVTAQLDMWQAERIGLYKFDILSQRGLGHIRDAIDIIKKNQDVDIDIHDVKAFQVDPLVRKNLSGVNTIGCFYIESPAMRQLLLKLGCDDYLTLVAASSIIRPGVAQSGMMKQYIHRYRHPDEVVYLHPIIEELLKDTFGIMVYQEDVIKVAHKYADMELADADSLRRAMAGKYRGSNDFRDIQKRFFDNCERLKRPPEVSAEVWRQIASFANFSFSKAHSASFAVESYQSLYLKTYFPAEFMVAVINNFGGFYNRELYFRELQKTGVTLHPPCINHSDYATNITGREVYTGLIHIEGLEQLLAERILKDREQYGPFLHLEDFTSRISPGPEQLEILIRIGCFNFTGYTKKELLWKSSLLVSKKEVNPHSISLFGNTTTVNCELPTLAYHAHEDAFDEIDLLGFPLQSPFKVLQHDQSAYMPSSEFSKNIGQPVTTLGYLVTNKFLRSSKGEPMCFGTFLDRDGAFMDTIHFPDSLRLYPFQKGGFYVLQGRVAEEYGVIQLEINKMWKIGYFEDKKP</sequence>
<keyword evidence="2" id="KW-0808">Transferase</keyword>
<evidence type="ECO:0000256" key="1">
    <source>
        <dbReference type="ARBA" id="ARBA00012417"/>
    </source>
</evidence>
<dbReference type="NCBIfam" id="TIGR00594">
    <property type="entry name" value="polc"/>
    <property type="match status" value="1"/>
</dbReference>
<name>A0A1T5P0V9_9BACT</name>
<dbReference type="InterPro" id="IPR011708">
    <property type="entry name" value="DNA_pol3_alpha_NTPase_dom"/>
</dbReference>
<dbReference type="GO" id="GO:0008408">
    <property type="term" value="F:3'-5' exonuclease activity"/>
    <property type="evidence" value="ECO:0007669"/>
    <property type="project" value="InterPro"/>
</dbReference>
<dbReference type="InterPro" id="IPR004013">
    <property type="entry name" value="PHP_dom"/>
</dbReference>
<comment type="catalytic activity">
    <reaction evidence="6">
        <text>DNA(n) + a 2'-deoxyribonucleoside 5'-triphosphate = DNA(n+1) + diphosphate</text>
        <dbReference type="Rhea" id="RHEA:22508"/>
        <dbReference type="Rhea" id="RHEA-COMP:17339"/>
        <dbReference type="Rhea" id="RHEA-COMP:17340"/>
        <dbReference type="ChEBI" id="CHEBI:33019"/>
        <dbReference type="ChEBI" id="CHEBI:61560"/>
        <dbReference type="ChEBI" id="CHEBI:173112"/>
        <dbReference type="EC" id="2.7.7.7"/>
    </reaction>
</comment>
<dbReference type="CDD" id="cd04485">
    <property type="entry name" value="DnaE_OBF"/>
    <property type="match status" value="1"/>
</dbReference>
<dbReference type="GO" id="GO:0003887">
    <property type="term" value="F:DNA-directed DNA polymerase activity"/>
    <property type="evidence" value="ECO:0007669"/>
    <property type="project" value="UniProtKB-KW"/>
</dbReference>
<evidence type="ECO:0000256" key="5">
    <source>
        <dbReference type="ARBA" id="ARBA00022932"/>
    </source>
</evidence>
<dbReference type="STRING" id="393003.SAMN05660461_3410"/>
<evidence type="ECO:0000259" key="9">
    <source>
        <dbReference type="Pfam" id="PF14579"/>
    </source>
</evidence>